<evidence type="ECO:0000256" key="26">
    <source>
        <dbReference type="ARBA" id="ARBA00048041"/>
    </source>
</evidence>
<dbReference type="PRINTS" id="PR01125">
    <property type="entry name" value="FMOXYGENASE5"/>
</dbReference>
<keyword evidence="9 33" id="KW-0256">Endoplasmic reticulum</keyword>
<dbReference type="Gene3D" id="3.50.50.60">
    <property type="entry name" value="FAD/NAD(P)-binding domain"/>
    <property type="match status" value="1"/>
</dbReference>
<evidence type="ECO:0000256" key="2">
    <source>
        <dbReference type="ARBA" id="ARBA00004389"/>
    </source>
</evidence>
<evidence type="ECO:0000256" key="32">
    <source>
        <dbReference type="ARBA" id="ARBA00049475"/>
    </source>
</evidence>
<dbReference type="Proteomes" id="UP000829354">
    <property type="component" value="Chromosome IV"/>
</dbReference>
<dbReference type="GO" id="GO:0006629">
    <property type="term" value="P:lipid metabolic process"/>
    <property type="evidence" value="ECO:0007669"/>
    <property type="project" value="UniProtKB-KW"/>
</dbReference>
<comment type="catalytic activity">
    <reaction evidence="29">
        <text>(2E)-geranial + NADPH + O2 + H(+) = (1E)-2,6-dimethylhepta-1,5-dien-1-yl formate + NADP(+) + H2O</text>
        <dbReference type="Rhea" id="RHEA:54860"/>
        <dbReference type="ChEBI" id="CHEBI:15377"/>
        <dbReference type="ChEBI" id="CHEBI:15378"/>
        <dbReference type="ChEBI" id="CHEBI:15379"/>
        <dbReference type="ChEBI" id="CHEBI:16980"/>
        <dbReference type="ChEBI" id="CHEBI:57783"/>
        <dbReference type="ChEBI" id="CHEBI:58349"/>
        <dbReference type="ChEBI" id="CHEBI:138375"/>
    </reaction>
    <physiologicalReaction direction="left-to-right" evidence="29">
        <dbReference type="Rhea" id="RHEA:54861"/>
    </physiologicalReaction>
</comment>
<keyword evidence="10 33" id="KW-0274">FAD</keyword>
<evidence type="ECO:0000256" key="21">
    <source>
        <dbReference type="ARBA" id="ARBA00047426"/>
    </source>
</evidence>
<dbReference type="GO" id="GO:0004499">
    <property type="term" value="F:N,N-dimethylaniline monooxygenase activity"/>
    <property type="evidence" value="ECO:0007669"/>
    <property type="project" value="UniProtKB-UniRule"/>
</dbReference>
<dbReference type="FunFam" id="3.50.50.60:FF:000159">
    <property type="entry name" value="Dimethylaniline monooxygenase [N-oxide-forming]"/>
    <property type="match status" value="1"/>
</dbReference>
<evidence type="ECO:0000256" key="19">
    <source>
        <dbReference type="ARBA" id="ARBA00045957"/>
    </source>
</evidence>
<dbReference type="PRINTS" id="PR00370">
    <property type="entry name" value="FMOXYGENASE"/>
</dbReference>
<keyword evidence="17 33" id="KW-0472">Membrane</keyword>
<dbReference type="InterPro" id="IPR000960">
    <property type="entry name" value="Flavin_mOase"/>
</dbReference>
<reference evidence="35 36" key="1">
    <citation type="submission" date="2022-04" db="EMBL/GenBank/DDBJ databases">
        <title>Chromosome-level reference genomes for two strains of Caenorhabditis briggsae: an improved platform for comparative genomics.</title>
        <authorList>
            <person name="Stevens L."/>
            <person name="Andersen E."/>
        </authorList>
    </citation>
    <scope>NUCLEOTIDE SEQUENCE [LARGE SCALE GENOMIC DNA]</scope>
    <source>
        <strain evidence="35">VX34</strain>
        <tissue evidence="35">Whole-organism</tissue>
    </source>
</reference>
<dbReference type="PIRSF" id="PIRSF000332">
    <property type="entry name" value="FMO"/>
    <property type="match status" value="1"/>
</dbReference>
<comment type="catalytic activity">
    <reaction evidence="27">
        <text>trimethylamine + NADPH + O2 = trimethylamine N-oxide + NADP(+) + H2O</text>
        <dbReference type="Rhea" id="RHEA:31979"/>
        <dbReference type="ChEBI" id="CHEBI:15377"/>
        <dbReference type="ChEBI" id="CHEBI:15379"/>
        <dbReference type="ChEBI" id="CHEBI:15724"/>
        <dbReference type="ChEBI" id="CHEBI:57783"/>
        <dbReference type="ChEBI" id="CHEBI:58349"/>
        <dbReference type="ChEBI" id="CHEBI:58389"/>
        <dbReference type="EC" id="1.14.13.148"/>
    </reaction>
    <physiologicalReaction direction="left-to-right" evidence="27">
        <dbReference type="Rhea" id="RHEA:31980"/>
    </physiologicalReaction>
</comment>
<comment type="catalytic activity">
    <reaction evidence="23">
        <text>sulcatone + NADPH + O2 + H(+) = 4-methylpent-3-en-1-yl acetate + NADP(+) + H2O</text>
        <dbReference type="Rhea" id="RHEA:54864"/>
        <dbReference type="ChEBI" id="CHEBI:15377"/>
        <dbReference type="ChEBI" id="CHEBI:15378"/>
        <dbReference type="ChEBI" id="CHEBI:15379"/>
        <dbReference type="ChEBI" id="CHEBI:16310"/>
        <dbReference type="ChEBI" id="CHEBI:57783"/>
        <dbReference type="ChEBI" id="CHEBI:58349"/>
        <dbReference type="ChEBI" id="CHEBI:138373"/>
    </reaction>
    <physiologicalReaction direction="left-to-right" evidence="23">
        <dbReference type="Rhea" id="RHEA:54865"/>
    </physiologicalReaction>
</comment>
<dbReference type="GO" id="GO:0016174">
    <property type="term" value="F:NAD(P)H oxidase H2O2-forming activity"/>
    <property type="evidence" value="ECO:0007669"/>
    <property type="project" value="UniProtKB-EC"/>
</dbReference>
<accession>A0AAE9ERW0</accession>
<comment type="similarity">
    <text evidence="4 33 34">Belongs to the FMO family.</text>
</comment>
<evidence type="ECO:0000256" key="10">
    <source>
        <dbReference type="ARBA" id="ARBA00022827"/>
    </source>
</evidence>
<evidence type="ECO:0000256" key="6">
    <source>
        <dbReference type="ARBA" id="ARBA00022553"/>
    </source>
</evidence>
<dbReference type="GO" id="GO:0005789">
    <property type="term" value="C:endoplasmic reticulum membrane"/>
    <property type="evidence" value="ECO:0007669"/>
    <property type="project" value="UniProtKB-SubCell"/>
</dbReference>
<evidence type="ECO:0000256" key="14">
    <source>
        <dbReference type="ARBA" id="ARBA00023002"/>
    </source>
</evidence>
<comment type="subcellular location">
    <subcellularLocation>
        <location evidence="2">Endoplasmic reticulum membrane</location>
        <topology evidence="2">Single-pass membrane protein</topology>
    </subcellularLocation>
    <subcellularLocation>
        <location evidence="3">Microsome membrane</location>
    </subcellularLocation>
</comment>
<proteinExistence type="inferred from homology"/>
<comment type="catalytic activity">
    <reaction evidence="32">
        <text>octan-3-one + NADPH + O2 + H(+) = pentyl propanoate + NADP(+) + H2O</text>
        <dbReference type="Rhea" id="RHEA:54840"/>
        <dbReference type="ChEBI" id="CHEBI:15377"/>
        <dbReference type="ChEBI" id="CHEBI:15378"/>
        <dbReference type="ChEBI" id="CHEBI:15379"/>
        <dbReference type="ChEBI" id="CHEBI:57783"/>
        <dbReference type="ChEBI" id="CHEBI:58349"/>
        <dbReference type="ChEBI" id="CHEBI:80946"/>
        <dbReference type="ChEBI" id="CHEBI:87373"/>
    </reaction>
    <physiologicalReaction direction="left-to-right" evidence="32">
        <dbReference type="Rhea" id="RHEA:54841"/>
    </physiologicalReaction>
</comment>
<comment type="catalytic activity">
    <reaction evidence="25">
        <text>hexan-3-one + NADPH + O2 + H(+) = ethyl butanoate + NADP(+) + H2O</text>
        <dbReference type="Rhea" id="RHEA:54844"/>
        <dbReference type="ChEBI" id="CHEBI:15377"/>
        <dbReference type="ChEBI" id="CHEBI:15378"/>
        <dbReference type="ChEBI" id="CHEBI:15379"/>
        <dbReference type="ChEBI" id="CHEBI:57783"/>
        <dbReference type="ChEBI" id="CHEBI:58349"/>
        <dbReference type="ChEBI" id="CHEBI:88764"/>
        <dbReference type="ChEBI" id="CHEBI:89891"/>
    </reaction>
    <physiologicalReaction direction="left-to-right" evidence="25">
        <dbReference type="Rhea" id="RHEA:54845"/>
    </physiologicalReaction>
</comment>
<evidence type="ECO:0000256" key="18">
    <source>
        <dbReference type="ARBA" id="ARBA00045722"/>
    </source>
</evidence>
<dbReference type="PANTHER" id="PTHR23023">
    <property type="entry name" value="DIMETHYLANILINE MONOOXYGENASE"/>
    <property type="match status" value="1"/>
</dbReference>
<evidence type="ECO:0000256" key="7">
    <source>
        <dbReference type="ARBA" id="ARBA00022630"/>
    </source>
</evidence>
<keyword evidence="8" id="KW-0812">Transmembrane</keyword>
<dbReference type="EC" id="1.-.-.-" evidence="34"/>
<evidence type="ECO:0000256" key="13">
    <source>
        <dbReference type="ARBA" id="ARBA00022989"/>
    </source>
</evidence>
<comment type="catalytic activity">
    <reaction evidence="26">
        <text>hypotaurine + NADPH + O2 + H(+) = taurine + NADP(+) + H2O</text>
        <dbReference type="Rhea" id="RHEA:69819"/>
        <dbReference type="ChEBI" id="CHEBI:15377"/>
        <dbReference type="ChEBI" id="CHEBI:15378"/>
        <dbReference type="ChEBI" id="CHEBI:15379"/>
        <dbReference type="ChEBI" id="CHEBI:57783"/>
        <dbReference type="ChEBI" id="CHEBI:57853"/>
        <dbReference type="ChEBI" id="CHEBI:58349"/>
        <dbReference type="ChEBI" id="CHEBI:507393"/>
        <dbReference type="EC" id="1.14.13.8"/>
    </reaction>
    <physiologicalReaction direction="left-to-right" evidence="26">
        <dbReference type="Rhea" id="RHEA:69820"/>
    </physiologicalReaction>
</comment>
<comment type="catalytic activity">
    <reaction evidence="28">
        <text>octan-3-one + NADPH + O2 + H(+) = ethyl hexanoate + NADP(+) + H2O</text>
        <dbReference type="Rhea" id="RHEA:54856"/>
        <dbReference type="ChEBI" id="CHEBI:15377"/>
        <dbReference type="ChEBI" id="CHEBI:15378"/>
        <dbReference type="ChEBI" id="CHEBI:15379"/>
        <dbReference type="ChEBI" id="CHEBI:57783"/>
        <dbReference type="ChEBI" id="CHEBI:58349"/>
        <dbReference type="ChEBI" id="CHEBI:80946"/>
        <dbReference type="ChEBI" id="CHEBI:86055"/>
    </reaction>
    <physiologicalReaction direction="left-to-right" evidence="28">
        <dbReference type="Rhea" id="RHEA:54857"/>
    </physiologicalReaction>
</comment>
<protein>
    <recommendedName>
        <fullName evidence="34">Flavin-containing monooxygenase</fullName>
        <ecNumber evidence="34">1.-.-.-</ecNumber>
    </recommendedName>
</protein>
<comment type="catalytic activity">
    <reaction evidence="31">
        <text>N,N-dimethylaniline + NADPH + O2 + H(+) = N,N-dimethylaniline N-oxide + NADP(+) + H2O</text>
        <dbReference type="Rhea" id="RHEA:24468"/>
        <dbReference type="ChEBI" id="CHEBI:15377"/>
        <dbReference type="ChEBI" id="CHEBI:15378"/>
        <dbReference type="ChEBI" id="CHEBI:15379"/>
        <dbReference type="ChEBI" id="CHEBI:16269"/>
        <dbReference type="ChEBI" id="CHEBI:17735"/>
        <dbReference type="ChEBI" id="CHEBI:57783"/>
        <dbReference type="ChEBI" id="CHEBI:58349"/>
        <dbReference type="EC" id="1.14.13.8"/>
    </reaction>
    <physiologicalReaction direction="left-to-right" evidence="31">
        <dbReference type="Rhea" id="RHEA:24469"/>
    </physiologicalReaction>
</comment>
<keyword evidence="6" id="KW-0597">Phosphoprotein</keyword>
<evidence type="ECO:0000256" key="17">
    <source>
        <dbReference type="ARBA" id="ARBA00023136"/>
    </source>
</evidence>
<evidence type="ECO:0000256" key="24">
    <source>
        <dbReference type="ARBA" id="ARBA00047864"/>
    </source>
</evidence>
<evidence type="ECO:0000256" key="23">
    <source>
        <dbReference type="ARBA" id="ARBA00047855"/>
    </source>
</evidence>
<evidence type="ECO:0000256" key="22">
    <source>
        <dbReference type="ARBA" id="ARBA00047574"/>
    </source>
</evidence>
<dbReference type="SUPFAM" id="SSF51905">
    <property type="entry name" value="FAD/NAD(P)-binding domain"/>
    <property type="match status" value="2"/>
</dbReference>
<keyword evidence="12 33" id="KW-0521">NADP</keyword>
<dbReference type="InterPro" id="IPR020946">
    <property type="entry name" value="Flavin_mOase-like"/>
</dbReference>
<evidence type="ECO:0000256" key="12">
    <source>
        <dbReference type="ARBA" id="ARBA00022857"/>
    </source>
</evidence>
<keyword evidence="14 33" id="KW-0560">Oxidoreductase</keyword>
<evidence type="ECO:0000256" key="28">
    <source>
        <dbReference type="ARBA" id="ARBA00048459"/>
    </source>
</evidence>
<organism evidence="35 36">
    <name type="scientific">Caenorhabditis briggsae</name>
    <dbReference type="NCBI Taxonomy" id="6238"/>
    <lineage>
        <taxon>Eukaryota</taxon>
        <taxon>Metazoa</taxon>
        <taxon>Ecdysozoa</taxon>
        <taxon>Nematoda</taxon>
        <taxon>Chromadorea</taxon>
        <taxon>Rhabditida</taxon>
        <taxon>Rhabditina</taxon>
        <taxon>Rhabditomorpha</taxon>
        <taxon>Rhabditoidea</taxon>
        <taxon>Rhabditidae</taxon>
        <taxon>Peloderinae</taxon>
        <taxon>Caenorhabditis</taxon>
    </lineage>
</organism>
<evidence type="ECO:0000256" key="34">
    <source>
        <dbReference type="RuleBase" id="RU361177"/>
    </source>
</evidence>
<evidence type="ECO:0000256" key="31">
    <source>
        <dbReference type="ARBA" id="ARBA00049443"/>
    </source>
</evidence>
<evidence type="ECO:0000256" key="15">
    <source>
        <dbReference type="ARBA" id="ARBA00023033"/>
    </source>
</evidence>
<evidence type="ECO:0000256" key="29">
    <source>
        <dbReference type="ARBA" id="ARBA00048989"/>
    </source>
</evidence>
<evidence type="ECO:0000256" key="30">
    <source>
        <dbReference type="ARBA" id="ARBA00048990"/>
    </source>
</evidence>
<keyword evidence="13" id="KW-1133">Transmembrane helix</keyword>
<dbReference type="Pfam" id="PF00743">
    <property type="entry name" value="FMO-like"/>
    <property type="match status" value="1"/>
</dbReference>
<evidence type="ECO:0000256" key="25">
    <source>
        <dbReference type="ARBA" id="ARBA00047977"/>
    </source>
</evidence>
<comment type="catalytic activity">
    <reaction evidence="22">
        <text>heptan-2-one + NADPH + O2 + H(+) = pentyl acetate + NADP(+) + H2O</text>
        <dbReference type="Rhea" id="RHEA:54836"/>
        <dbReference type="ChEBI" id="CHEBI:5672"/>
        <dbReference type="ChEBI" id="CHEBI:15377"/>
        <dbReference type="ChEBI" id="CHEBI:15378"/>
        <dbReference type="ChEBI" id="CHEBI:15379"/>
        <dbReference type="ChEBI" id="CHEBI:57783"/>
        <dbReference type="ChEBI" id="CHEBI:58349"/>
        <dbReference type="ChEBI" id="CHEBI:87362"/>
    </reaction>
    <physiologicalReaction direction="left-to-right" evidence="22">
        <dbReference type="Rhea" id="RHEA:54837"/>
    </physiologicalReaction>
</comment>
<comment type="function">
    <text evidence="19">Broad spectrum monooxygenase that catalyzes the oxygenation of a wide variety of nitrogen- and sulfur-containing compounds including xenobiotics. Catalyzes the S-oxygenation of hypotaurine to produce taurine, an organic osmolyte involved in cell volume regulation as well as a variety of cytoprotective and developmental processes. In vitro, catalyzes the N-oxygenation of trimethylamine (TMA) to produce trimethylamine N-oxide (TMAO) and could therefore participate to the detoxification of this compound that is generated by the action of gut microbiota from dietary precursors such as choline, choline containing compounds, betaine or L-carnitine.</text>
</comment>
<evidence type="ECO:0000256" key="4">
    <source>
        <dbReference type="ARBA" id="ARBA00009183"/>
    </source>
</evidence>
<keyword evidence="7 33" id="KW-0285">Flavoprotein</keyword>
<dbReference type="GO" id="GO:0050660">
    <property type="term" value="F:flavin adenine dinucleotide binding"/>
    <property type="evidence" value="ECO:0007669"/>
    <property type="project" value="InterPro"/>
</dbReference>
<evidence type="ECO:0000256" key="20">
    <source>
        <dbReference type="ARBA" id="ARBA00047338"/>
    </source>
</evidence>
<comment type="catalytic activity">
    <reaction evidence="21">
        <text>hexan-3-one + NADPH + O2 + H(+) = propyl propanoate + NADP(+) + H2O</text>
        <dbReference type="Rhea" id="RHEA:54848"/>
        <dbReference type="ChEBI" id="CHEBI:15377"/>
        <dbReference type="ChEBI" id="CHEBI:15378"/>
        <dbReference type="ChEBI" id="CHEBI:15379"/>
        <dbReference type="ChEBI" id="CHEBI:57783"/>
        <dbReference type="ChEBI" id="CHEBI:58349"/>
        <dbReference type="ChEBI" id="CHEBI:89828"/>
        <dbReference type="ChEBI" id="CHEBI:89891"/>
    </reaction>
    <physiologicalReaction direction="left-to-right" evidence="21">
        <dbReference type="Rhea" id="RHEA:54849"/>
    </physiologicalReaction>
</comment>
<keyword evidence="5" id="KW-0488">Methylation</keyword>
<gene>
    <name evidence="35" type="ORF">L5515_012164</name>
</gene>
<dbReference type="EMBL" id="CP092623">
    <property type="protein sequence ID" value="UMM30176.1"/>
    <property type="molecule type" value="Genomic_DNA"/>
</dbReference>
<evidence type="ECO:0000256" key="33">
    <source>
        <dbReference type="PIRNR" id="PIRNR000332"/>
    </source>
</evidence>
<evidence type="ECO:0000256" key="11">
    <source>
        <dbReference type="ARBA" id="ARBA00022848"/>
    </source>
</evidence>
<comment type="catalytic activity">
    <reaction evidence="30">
        <text>heptan-4-one + NADPH + O2 + H(+) = propyl butanoate + NADP(+) + H2O</text>
        <dbReference type="Rhea" id="RHEA:54852"/>
        <dbReference type="ChEBI" id="CHEBI:15377"/>
        <dbReference type="ChEBI" id="CHEBI:15378"/>
        <dbReference type="ChEBI" id="CHEBI:15379"/>
        <dbReference type="ChEBI" id="CHEBI:57783"/>
        <dbReference type="ChEBI" id="CHEBI:58349"/>
        <dbReference type="ChEBI" id="CHEBI:89484"/>
        <dbReference type="ChEBI" id="CHEBI:89719"/>
    </reaction>
    <physiologicalReaction direction="left-to-right" evidence="30">
        <dbReference type="Rhea" id="RHEA:54853"/>
    </physiologicalReaction>
</comment>
<keyword evidence="15 33" id="KW-0503">Monooxygenase</keyword>
<keyword evidence="11" id="KW-0492">Microsome</keyword>
<sequence length="564" mass="64765">MNPKTNKKLLIVGAGASGLPSLRHALLYGVDVTCFELTNQVGGLWNYKPQETTLSSVMKTTVINTSKEMTAYSDFPPEGTMANFMHNTEMYRYLHNYAKHYDLEKHIKFNHKVNSIHRNEDYDKTGKWKVNYTDDEGATHDAVFDGILLCSGHHTTPNWPKKFRGQDDFKGRIIHSHSYKDHRGYEDKTVVVIGIGNSGGDVAVELSRIAKQVYLVTRRGTWVFNRIFDYGKPIDMVMNRKWISDIRARVPEWLSNSVVEMKLNMRFDHQAYGLKPAHRVFGAHPTVNDELPNRIACGTVRIKPNIANFTEHGVVFEDGSKLDQVDEVVMSTGFSFEFNLVEEGKLIQVQDNHVSLYQYMFPTDLADQNTLAVIGLVQPFGSIMPLSEMQARVFLEQFTGNNVIPSKREMMENVHDKLSKMASRYVTSKRHTIQVDYVDYIEELAKMIGAQLDMKKLWKEDPWLAYKVYFGPRVPYIYRLNGPHKWKEARDAIMSVDERVLMATNDHAQVAPDYTVLYFAIIDWYGKRRTTTTMKNGLNDSRERLMNHGEKNRESNSAKNCTGC</sequence>
<evidence type="ECO:0000313" key="35">
    <source>
        <dbReference type="EMBL" id="UMM30176.1"/>
    </source>
</evidence>
<evidence type="ECO:0000313" key="36">
    <source>
        <dbReference type="Proteomes" id="UP000829354"/>
    </source>
</evidence>
<comment type="function">
    <text evidence="18">Acts as a Baeyer-Villiger monooxygenase on a broad range of substrates. Catalyzes the insertion of an oxygen atom into a carbon-carbon bond adjacent to a carbonyl, which converts ketones to esters. Active on diverse carbonyl compounds, whereas soft nucleophiles are mostly non- or poorly reactive. In contrast with other forms of FMO it is non- or poorly active on 'classical' substrates such as drugs, pesticides, and dietary components containing soft nucleophilic heteroatoms. Able to oxidize drug molecules bearing a carbonyl group on an aliphatic chain, such as nabumetone and pentoxifylline. Also, in the absence of substrates, shows slow but yet significant NADPH oxidase activity. Acts as a positive modulator of cholesterol biosynthesis as well as glucose homeostasis, promoting metabolic aging via pleiotropic effects.</text>
</comment>
<evidence type="ECO:0000256" key="1">
    <source>
        <dbReference type="ARBA" id="ARBA00001974"/>
    </source>
</evidence>
<evidence type="ECO:0000256" key="9">
    <source>
        <dbReference type="ARBA" id="ARBA00022824"/>
    </source>
</evidence>
<dbReference type="InterPro" id="IPR002257">
    <property type="entry name" value="Flavin_mOase_5"/>
</dbReference>
<evidence type="ECO:0000256" key="16">
    <source>
        <dbReference type="ARBA" id="ARBA00023098"/>
    </source>
</evidence>
<dbReference type="InterPro" id="IPR036188">
    <property type="entry name" value="FAD/NAD-bd_sf"/>
</dbReference>
<comment type="cofactor">
    <cofactor evidence="1 33 34">
        <name>FAD</name>
        <dbReference type="ChEBI" id="CHEBI:57692"/>
    </cofactor>
</comment>
<keyword evidence="16" id="KW-0443">Lipid metabolism</keyword>
<dbReference type="GO" id="GO:0050661">
    <property type="term" value="F:NADP binding"/>
    <property type="evidence" value="ECO:0007669"/>
    <property type="project" value="InterPro"/>
</dbReference>
<dbReference type="GO" id="GO:0034899">
    <property type="term" value="F:trimethylamine monooxygenase activity"/>
    <property type="evidence" value="ECO:0007669"/>
    <property type="project" value="UniProtKB-EC"/>
</dbReference>
<dbReference type="AlphaFoldDB" id="A0AAE9ERW0"/>
<keyword evidence="36" id="KW-1185">Reference proteome</keyword>
<evidence type="ECO:0000256" key="5">
    <source>
        <dbReference type="ARBA" id="ARBA00022481"/>
    </source>
</evidence>
<comment type="catalytic activity">
    <reaction evidence="20">
        <text>hypotaurine + NADH + O2 + H(+) = taurine + NAD(+) + H2O</text>
        <dbReference type="Rhea" id="RHEA:74111"/>
        <dbReference type="ChEBI" id="CHEBI:15377"/>
        <dbReference type="ChEBI" id="CHEBI:15378"/>
        <dbReference type="ChEBI" id="CHEBI:15379"/>
        <dbReference type="ChEBI" id="CHEBI:57540"/>
        <dbReference type="ChEBI" id="CHEBI:57853"/>
        <dbReference type="ChEBI" id="CHEBI:57945"/>
        <dbReference type="ChEBI" id="CHEBI:507393"/>
        <dbReference type="EC" id="1.14.13.8"/>
    </reaction>
    <physiologicalReaction direction="left-to-right" evidence="20">
        <dbReference type="Rhea" id="RHEA:74112"/>
    </physiologicalReaction>
</comment>
<evidence type="ECO:0000256" key="27">
    <source>
        <dbReference type="ARBA" id="ARBA00048088"/>
    </source>
</evidence>
<evidence type="ECO:0000256" key="8">
    <source>
        <dbReference type="ARBA" id="ARBA00022692"/>
    </source>
</evidence>
<evidence type="ECO:0000256" key="3">
    <source>
        <dbReference type="ARBA" id="ARBA00004524"/>
    </source>
</evidence>
<name>A0AAE9ERW0_CAEBR</name>
<dbReference type="InterPro" id="IPR050346">
    <property type="entry name" value="FMO-like"/>
</dbReference>
<comment type="catalytic activity">
    <reaction evidence="24">
        <text>NADPH + O2 + H(+) = H2O2 + NADP(+)</text>
        <dbReference type="Rhea" id="RHEA:11260"/>
        <dbReference type="ChEBI" id="CHEBI:15378"/>
        <dbReference type="ChEBI" id="CHEBI:15379"/>
        <dbReference type="ChEBI" id="CHEBI:16240"/>
        <dbReference type="ChEBI" id="CHEBI:57783"/>
        <dbReference type="ChEBI" id="CHEBI:58349"/>
        <dbReference type="EC" id="1.6.3.1"/>
    </reaction>
    <physiologicalReaction direction="left-to-right" evidence="24">
        <dbReference type="Rhea" id="RHEA:11261"/>
    </physiologicalReaction>
</comment>